<dbReference type="Gene3D" id="3.40.50.300">
    <property type="entry name" value="P-loop containing nucleotide triphosphate hydrolases"/>
    <property type="match status" value="2"/>
</dbReference>
<proteinExistence type="predicted"/>
<evidence type="ECO:0000259" key="1">
    <source>
        <dbReference type="Pfam" id="PF13304"/>
    </source>
</evidence>
<dbReference type="PANTHER" id="PTHR43581:SF4">
    <property type="entry name" value="ATP_GTP PHOSPHATASE"/>
    <property type="match status" value="1"/>
</dbReference>
<accession>A0ABS4A769</accession>
<protein>
    <submittedName>
        <fullName evidence="3">AAA family ATPase</fullName>
    </submittedName>
</protein>
<dbReference type="EMBL" id="JAGIKT010000124">
    <property type="protein sequence ID" value="MBP0116270.1"/>
    <property type="molecule type" value="Genomic_DNA"/>
</dbReference>
<dbReference type="Pfam" id="PF20469">
    <property type="entry name" value="OLD-like_TOPRIM"/>
    <property type="match status" value="1"/>
</dbReference>
<dbReference type="InterPro" id="IPR034139">
    <property type="entry name" value="TOPRIM_OLD"/>
</dbReference>
<dbReference type="CDD" id="cd01026">
    <property type="entry name" value="TOPRIM_OLD"/>
    <property type="match status" value="1"/>
</dbReference>
<dbReference type="SUPFAM" id="SSF52540">
    <property type="entry name" value="P-loop containing nucleoside triphosphate hydrolases"/>
    <property type="match status" value="1"/>
</dbReference>
<dbReference type="Pfam" id="PF13304">
    <property type="entry name" value="AAA_21"/>
    <property type="match status" value="1"/>
</dbReference>
<keyword evidence="4" id="KW-1185">Reference proteome</keyword>
<comment type="caution">
    <text evidence="3">The sequence shown here is derived from an EMBL/GenBank/DDBJ whole genome shotgun (WGS) entry which is preliminary data.</text>
</comment>
<reference evidence="3 4" key="1">
    <citation type="submission" date="2021-03" db="EMBL/GenBank/DDBJ databases">
        <title>Genome Sequence of Bradyrhizobium vignae strain ISRA400.</title>
        <authorList>
            <person name="Tisa L.S."/>
            <person name="Svistoonoff S."/>
            <person name="Hocher V."/>
            <person name="Fall S."/>
            <person name="Zaiya A."/>
            <person name="Naing D."/>
            <person name="Niang N."/>
            <person name="Diouf A."/>
            <person name="Dasylva M.C."/>
            <person name="Toure O."/>
            <person name="Gueye M."/>
            <person name="Gully D."/>
            <person name="Tisseyre P."/>
            <person name="Simpson S."/>
            <person name="Morris K."/>
            <person name="Thomas W.K."/>
        </authorList>
    </citation>
    <scope>NUCLEOTIDE SEQUENCE [LARGE SCALE GENOMIC DNA]</scope>
    <source>
        <strain evidence="3 4">ISRA400</strain>
    </source>
</reference>
<gene>
    <name evidence="3" type="ORF">JWS04_35490</name>
</gene>
<feature type="domain" description="OLD protein-like TOPRIM" evidence="2">
    <location>
        <begin position="426"/>
        <end position="492"/>
    </location>
</feature>
<evidence type="ECO:0000313" key="4">
    <source>
        <dbReference type="Proteomes" id="UP000669317"/>
    </source>
</evidence>
<dbReference type="InterPro" id="IPR051396">
    <property type="entry name" value="Bact_Antivir_Def_Nuclease"/>
</dbReference>
<dbReference type="PANTHER" id="PTHR43581">
    <property type="entry name" value="ATP/GTP PHOSPHATASE"/>
    <property type="match status" value="1"/>
</dbReference>
<dbReference type="RefSeq" id="WP_209296647.1">
    <property type="nucleotide sequence ID" value="NZ_JAGIKT010000124.1"/>
</dbReference>
<evidence type="ECO:0000259" key="2">
    <source>
        <dbReference type="Pfam" id="PF20469"/>
    </source>
</evidence>
<dbReference type="InterPro" id="IPR027417">
    <property type="entry name" value="P-loop_NTPase"/>
</dbReference>
<organism evidence="3 4">
    <name type="scientific">Bradyrhizobium vignae</name>
    <dbReference type="NCBI Taxonomy" id="1549949"/>
    <lineage>
        <taxon>Bacteria</taxon>
        <taxon>Pseudomonadati</taxon>
        <taxon>Pseudomonadota</taxon>
        <taxon>Alphaproteobacteria</taxon>
        <taxon>Hyphomicrobiales</taxon>
        <taxon>Nitrobacteraceae</taxon>
        <taxon>Bradyrhizobium</taxon>
    </lineage>
</organism>
<name>A0ABS4A769_9BRAD</name>
<sequence length="653" mass="73325">MFVRRVAIENVRSFLGRAELHLEDKISILIGPNGGGKTNLLDTAVIVLRRYLFASMYAASAPTAEQPERHEFRPNDALNSMILEKHSRGQAVEQVVELDIEVTDVDITNIARMKAESEQVFALAKRRFTNAEVLMAPRTWNLASLSAGQRITFIWRNGAIQPQTNESAIAFAQYLNLFEIDGLVREENDLATLSMPLVYLPVSRAAGGFASNVQLANYNPYDQKRSNDAAYSRSGLSIISLAIGRMAQRYRLLLEQDKGMAAQRFRDEPSLIKLTNILANLGYEWELASINPLRNEYDIRLRKQGSAFLVGSASSGERELLTYLFAIFALNVRDALILVDEPELHLHPKWQTVLLSLFETLSDSTKNQFVLATHSPTFVSPQSIQYVSRVYSHHQASKIIGLDATSLPNRKHLFNLVNSQNNERIFFADAVILVEGMSDRIFFEAVLKAIRYSDRVRSIIEVVSVGGKGLFAAYQALLAACQIKHFVVADFDYLEQIGDESIKRLFATNAAEIKKDVLENVKSLDGNALIKRIDDALSGGSISDARDVWDYIRAHRRHLRPGLSASDEGLLDAFIARKKDENVFVLRHGSLEDYLPDGHRSKDLEKLIEFLVSDTFWSALPVDRRTEIELITDQMLLVIGKTEQLVASQVKAI</sequence>
<evidence type="ECO:0000313" key="3">
    <source>
        <dbReference type="EMBL" id="MBP0116270.1"/>
    </source>
</evidence>
<dbReference type="Proteomes" id="UP000669317">
    <property type="component" value="Unassembled WGS sequence"/>
</dbReference>
<feature type="domain" description="ATPase AAA-type core" evidence="1">
    <location>
        <begin position="296"/>
        <end position="380"/>
    </location>
</feature>
<dbReference type="InterPro" id="IPR003959">
    <property type="entry name" value="ATPase_AAA_core"/>
</dbReference>